<evidence type="ECO:0000313" key="4">
    <source>
        <dbReference type="Proteomes" id="UP001152795"/>
    </source>
</evidence>
<feature type="region of interest" description="Disordered" evidence="1">
    <location>
        <begin position="23"/>
        <end position="68"/>
    </location>
</feature>
<feature type="signal peptide" evidence="2">
    <location>
        <begin position="1"/>
        <end position="20"/>
    </location>
</feature>
<evidence type="ECO:0000256" key="1">
    <source>
        <dbReference type="SAM" id="MobiDB-lite"/>
    </source>
</evidence>
<reference evidence="3" key="1">
    <citation type="submission" date="2020-04" db="EMBL/GenBank/DDBJ databases">
        <authorList>
            <person name="Alioto T."/>
            <person name="Alioto T."/>
            <person name="Gomez Garrido J."/>
        </authorList>
    </citation>
    <scope>NUCLEOTIDE SEQUENCE</scope>
    <source>
        <strain evidence="3">A484AB</strain>
    </source>
</reference>
<feature type="chain" id="PRO_5043321827" evidence="2">
    <location>
        <begin position="21"/>
        <end position="98"/>
    </location>
</feature>
<protein>
    <submittedName>
        <fullName evidence="3">Uncharacterized protein</fullName>
    </submittedName>
</protein>
<proteinExistence type="predicted"/>
<name>A0A6S7FYN9_PARCT</name>
<evidence type="ECO:0000313" key="3">
    <source>
        <dbReference type="EMBL" id="CAB3984788.1"/>
    </source>
</evidence>
<evidence type="ECO:0000256" key="2">
    <source>
        <dbReference type="SAM" id="SignalP"/>
    </source>
</evidence>
<keyword evidence="2" id="KW-0732">Signal</keyword>
<comment type="caution">
    <text evidence="3">The sequence shown here is derived from an EMBL/GenBank/DDBJ whole genome shotgun (WGS) entry which is preliminary data.</text>
</comment>
<accession>A0A6S7FYN9</accession>
<dbReference type="AlphaFoldDB" id="A0A6S7FYN9"/>
<dbReference type="Proteomes" id="UP001152795">
    <property type="component" value="Unassembled WGS sequence"/>
</dbReference>
<gene>
    <name evidence="3" type="ORF">PACLA_8A047955</name>
</gene>
<keyword evidence="4" id="KW-1185">Reference proteome</keyword>
<organism evidence="3 4">
    <name type="scientific">Paramuricea clavata</name>
    <name type="common">Red gorgonian</name>
    <name type="synonym">Violescent sea-whip</name>
    <dbReference type="NCBI Taxonomy" id="317549"/>
    <lineage>
        <taxon>Eukaryota</taxon>
        <taxon>Metazoa</taxon>
        <taxon>Cnidaria</taxon>
        <taxon>Anthozoa</taxon>
        <taxon>Octocorallia</taxon>
        <taxon>Malacalcyonacea</taxon>
        <taxon>Plexauridae</taxon>
        <taxon>Paramuricea</taxon>
    </lineage>
</organism>
<feature type="compositionally biased region" description="Pro residues" evidence="1">
    <location>
        <begin position="46"/>
        <end position="55"/>
    </location>
</feature>
<dbReference type="EMBL" id="CACRXK020000785">
    <property type="protein sequence ID" value="CAB3984788.1"/>
    <property type="molecule type" value="Genomic_DNA"/>
</dbReference>
<sequence length="98" mass="10529">MKKRMMRAFLLVFIVCATEAQEGGSGFFTRPPITIPPAPTTDEPAPTLPPGPTNPQPTQKTEQPKSGGCEYGNCQPKGDCDCLKGQKGSRACKINILH</sequence>